<dbReference type="EMBL" id="JAWDJX010000014">
    <property type="protein sequence ID" value="KAK3053933.1"/>
    <property type="molecule type" value="Genomic_DNA"/>
</dbReference>
<dbReference type="AlphaFoldDB" id="A0AAJ0G913"/>
<reference evidence="1" key="1">
    <citation type="submission" date="2023-04" db="EMBL/GenBank/DDBJ databases">
        <title>Black Yeasts Isolated from many extreme environments.</title>
        <authorList>
            <person name="Coleine C."/>
            <person name="Stajich J.E."/>
            <person name="Selbmann L."/>
        </authorList>
    </citation>
    <scope>NUCLEOTIDE SEQUENCE</scope>
    <source>
        <strain evidence="1">CCFEE 5312</strain>
    </source>
</reference>
<accession>A0AAJ0G913</accession>
<organism evidence="1 2">
    <name type="scientific">Extremus antarcticus</name>
    <dbReference type="NCBI Taxonomy" id="702011"/>
    <lineage>
        <taxon>Eukaryota</taxon>
        <taxon>Fungi</taxon>
        <taxon>Dikarya</taxon>
        <taxon>Ascomycota</taxon>
        <taxon>Pezizomycotina</taxon>
        <taxon>Dothideomycetes</taxon>
        <taxon>Dothideomycetidae</taxon>
        <taxon>Mycosphaerellales</taxon>
        <taxon>Extremaceae</taxon>
        <taxon>Extremus</taxon>
    </lineage>
</organism>
<gene>
    <name evidence="1" type="ORF">LTR09_005213</name>
</gene>
<evidence type="ECO:0000313" key="1">
    <source>
        <dbReference type="EMBL" id="KAK3053933.1"/>
    </source>
</evidence>
<evidence type="ECO:0000313" key="2">
    <source>
        <dbReference type="Proteomes" id="UP001271007"/>
    </source>
</evidence>
<keyword evidence="2" id="KW-1185">Reference proteome</keyword>
<sequence>MAIQLGRLQLFMALINVDGEAEEWIEAAIGNFNTARQLCVQPGASTAEIDDCEAMAADLQKNLVDEEKQEEIAPISGSADSIGGTSDLPAIPDRTIVSTATNGVWGSGAFTMKIEEGLQPAGKEKTLTVAPCGNVPVCSRTNCEGRMLKQGAILSWCNNGRTWVKSPDT</sequence>
<name>A0AAJ0G913_9PEZI</name>
<comment type="caution">
    <text evidence="1">The sequence shown here is derived from an EMBL/GenBank/DDBJ whole genome shotgun (WGS) entry which is preliminary data.</text>
</comment>
<proteinExistence type="predicted"/>
<dbReference type="Proteomes" id="UP001271007">
    <property type="component" value="Unassembled WGS sequence"/>
</dbReference>
<protein>
    <submittedName>
        <fullName evidence="1">Uncharacterized protein</fullName>
    </submittedName>
</protein>